<dbReference type="EC" id="5.1.3.9" evidence="7"/>
<organism evidence="8 9">
    <name type="scientific">Paenibacillus pinisoli</name>
    <dbReference type="NCBI Taxonomy" id="1276110"/>
    <lineage>
        <taxon>Bacteria</taxon>
        <taxon>Bacillati</taxon>
        <taxon>Bacillota</taxon>
        <taxon>Bacilli</taxon>
        <taxon>Bacillales</taxon>
        <taxon>Paenibacillaceae</taxon>
        <taxon>Paenibacillus</taxon>
    </lineage>
</organism>
<comment type="pathway">
    <text evidence="3 7">Amino-sugar metabolism; N-acetylneuraminate degradation; D-fructose 6-phosphate from N-acetylneuraminate: step 3/5.</text>
</comment>
<evidence type="ECO:0000256" key="2">
    <source>
        <dbReference type="ARBA" id="ARBA00002147"/>
    </source>
</evidence>
<name>A0A3A6PDW4_9BACL</name>
<dbReference type="Proteomes" id="UP000267798">
    <property type="component" value="Unassembled WGS sequence"/>
</dbReference>
<reference evidence="8 9" key="1">
    <citation type="submission" date="2018-09" db="EMBL/GenBank/DDBJ databases">
        <title>Paenibacillus aracenensis nov. sp. isolated from a cave in southern Spain.</title>
        <authorList>
            <person name="Jurado V."/>
            <person name="Gutierrez-Patricio S."/>
            <person name="Gonzalez-Pimentel J.L."/>
            <person name="Miller A.Z."/>
            <person name="Laiz L."/>
            <person name="Saiz-Jimenez C."/>
        </authorList>
    </citation>
    <scope>NUCLEOTIDE SEQUENCE [LARGE SCALE GENOMIC DNA]</scope>
    <source>
        <strain evidence="8 9">JCM 19203</strain>
    </source>
</reference>
<keyword evidence="5 7" id="KW-0413">Isomerase</keyword>
<comment type="similarity">
    <text evidence="4 7">Belongs to the NanE family.</text>
</comment>
<comment type="catalytic activity">
    <reaction evidence="1 7">
        <text>an N-acyl-D-glucosamine 6-phosphate = an N-acyl-D-mannosamine 6-phosphate</text>
        <dbReference type="Rhea" id="RHEA:23932"/>
        <dbReference type="ChEBI" id="CHEBI:57599"/>
        <dbReference type="ChEBI" id="CHEBI:57666"/>
        <dbReference type="EC" id="5.1.3.9"/>
    </reaction>
</comment>
<evidence type="ECO:0000256" key="5">
    <source>
        <dbReference type="ARBA" id="ARBA00023235"/>
    </source>
</evidence>
<dbReference type="AlphaFoldDB" id="A0A3A6PDW4"/>
<dbReference type="InterPro" id="IPR007260">
    <property type="entry name" value="NanE"/>
</dbReference>
<gene>
    <name evidence="7" type="primary">nanE</name>
    <name evidence="8" type="ORF">D3P09_15845</name>
</gene>
<dbReference type="InterPro" id="IPR013785">
    <property type="entry name" value="Aldolase_TIM"/>
</dbReference>
<dbReference type="GO" id="GO:0005829">
    <property type="term" value="C:cytosol"/>
    <property type="evidence" value="ECO:0007669"/>
    <property type="project" value="TreeGrafter"/>
</dbReference>
<dbReference type="FunFam" id="3.20.20.70:FF:000035">
    <property type="entry name" value="Putative N-acetylmannosamine-6-phosphate 2-epimerase"/>
    <property type="match status" value="1"/>
</dbReference>
<dbReference type="SUPFAM" id="SSF51366">
    <property type="entry name" value="Ribulose-phoshate binding barrel"/>
    <property type="match status" value="1"/>
</dbReference>
<evidence type="ECO:0000256" key="4">
    <source>
        <dbReference type="ARBA" id="ARBA00007439"/>
    </source>
</evidence>
<dbReference type="HAMAP" id="MF_01235">
    <property type="entry name" value="ManNAc6P_epimer"/>
    <property type="match status" value="1"/>
</dbReference>
<keyword evidence="6 7" id="KW-0119">Carbohydrate metabolism</keyword>
<dbReference type="Gene3D" id="3.20.20.70">
    <property type="entry name" value="Aldolase class I"/>
    <property type="match status" value="1"/>
</dbReference>
<evidence type="ECO:0000313" key="8">
    <source>
        <dbReference type="EMBL" id="RJX38977.1"/>
    </source>
</evidence>
<evidence type="ECO:0000256" key="3">
    <source>
        <dbReference type="ARBA" id="ARBA00005081"/>
    </source>
</evidence>
<dbReference type="OrthoDB" id="9781704at2"/>
<dbReference type="Pfam" id="PF04131">
    <property type="entry name" value="NanE"/>
    <property type="match status" value="1"/>
</dbReference>
<keyword evidence="9" id="KW-1185">Reference proteome</keyword>
<dbReference type="InterPro" id="IPR011060">
    <property type="entry name" value="RibuloseP-bd_barrel"/>
</dbReference>
<evidence type="ECO:0000256" key="7">
    <source>
        <dbReference type="HAMAP-Rule" id="MF_01235"/>
    </source>
</evidence>
<dbReference type="PANTHER" id="PTHR36204">
    <property type="entry name" value="N-ACETYLMANNOSAMINE-6-PHOSPHATE 2-EPIMERASE-RELATED"/>
    <property type="match status" value="1"/>
</dbReference>
<evidence type="ECO:0000313" key="9">
    <source>
        <dbReference type="Proteomes" id="UP000267798"/>
    </source>
</evidence>
<comment type="caution">
    <text evidence="8">The sequence shown here is derived from an EMBL/GenBank/DDBJ whole genome shotgun (WGS) entry which is preliminary data.</text>
</comment>
<accession>A0A3A6PDW4</accession>
<dbReference type="EMBL" id="QXQB01000003">
    <property type="protein sequence ID" value="RJX38977.1"/>
    <property type="molecule type" value="Genomic_DNA"/>
</dbReference>
<dbReference type="GO" id="GO:0006053">
    <property type="term" value="P:N-acetylmannosamine catabolic process"/>
    <property type="evidence" value="ECO:0007669"/>
    <property type="project" value="TreeGrafter"/>
</dbReference>
<comment type="function">
    <text evidence="2 7">Converts N-acetylmannosamine-6-phosphate (ManNAc-6-P) to N-acetylglucosamine-6-phosphate (GlcNAc-6-P).</text>
</comment>
<dbReference type="PANTHER" id="PTHR36204:SF1">
    <property type="entry name" value="N-ACETYLMANNOSAMINE-6-PHOSPHATE 2-EPIMERASE-RELATED"/>
    <property type="match status" value="1"/>
</dbReference>
<dbReference type="GO" id="GO:0005975">
    <property type="term" value="P:carbohydrate metabolic process"/>
    <property type="evidence" value="ECO:0007669"/>
    <property type="project" value="UniProtKB-UniRule"/>
</dbReference>
<evidence type="ECO:0000256" key="1">
    <source>
        <dbReference type="ARBA" id="ARBA00000056"/>
    </source>
</evidence>
<dbReference type="UniPathway" id="UPA00629">
    <property type="reaction ID" value="UER00682"/>
</dbReference>
<proteinExistence type="inferred from homology"/>
<dbReference type="RefSeq" id="WP_120111891.1">
    <property type="nucleotide sequence ID" value="NZ_QXQB01000003.1"/>
</dbReference>
<sequence length="229" mass="24304">MKSVSRIFNKKGLIVSCQALPDEPLFGGDTMAKMADAAVRSGAIGIRTNGADDIKAIKQKVKVPVIGLIKRDFPGSDIFITPTLDEVITIIAAGADVIALDVTDREGRLEAVQPLINYAHRHGIAVMADVSTFEEGVAAQQLGADFVGTTLSGYTLYSPQQEEPDLRLVRRLSAALEVPVIAEGRIWSPEDAAKAMQAGASYVVVGSSITRPQLIASRYVEALSGLAAK</sequence>
<dbReference type="GO" id="GO:0047465">
    <property type="term" value="F:N-acylglucosamine-6-phosphate 2-epimerase activity"/>
    <property type="evidence" value="ECO:0007669"/>
    <property type="project" value="UniProtKB-EC"/>
</dbReference>
<evidence type="ECO:0000256" key="6">
    <source>
        <dbReference type="ARBA" id="ARBA00023277"/>
    </source>
</evidence>
<dbReference type="CDD" id="cd04729">
    <property type="entry name" value="NanE"/>
    <property type="match status" value="1"/>
</dbReference>
<dbReference type="NCBIfam" id="NF002231">
    <property type="entry name" value="PRK01130.1"/>
    <property type="match status" value="1"/>
</dbReference>
<dbReference type="GO" id="GO:0019262">
    <property type="term" value="P:N-acetylneuraminate catabolic process"/>
    <property type="evidence" value="ECO:0007669"/>
    <property type="project" value="UniProtKB-UniRule"/>
</dbReference>
<protein>
    <recommendedName>
        <fullName evidence="7">Putative N-acetylmannosamine-6-phosphate 2-epimerase</fullName>
        <ecNumber evidence="7">5.1.3.9</ecNumber>
    </recommendedName>
    <alternativeName>
        <fullName evidence="7">ManNAc-6-P epimerase</fullName>
    </alternativeName>
</protein>